<feature type="chain" id="PRO_5008884427" evidence="1">
    <location>
        <begin position="24"/>
        <end position="447"/>
    </location>
</feature>
<dbReference type="Pfam" id="PF04575">
    <property type="entry name" value="SlipAM"/>
    <property type="match status" value="1"/>
</dbReference>
<dbReference type="KEGG" id="anh:A6F65_01358"/>
<dbReference type="InterPro" id="IPR007655">
    <property type="entry name" value="Slam_C"/>
</dbReference>
<feature type="domain" description="Surface lipoprotein assembly modifier C-terminal" evidence="2">
    <location>
        <begin position="167"/>
        <end position="434"/>
    </location>
</feature>
<dbReference type="EMBL" id="CP016545">
    <property type="protein sequence ID" value="ANU07664.1"/>
    <property type="molecule type" value="Genomic_DNA"/>
</dbReference>
<evidence type="ECO:0000259" key="2">
    <source>
        <dbReference type="Pfam" id="PF04575"/>
    </source>
</evidence>
<keyword evidence="4" id="KW-1185">Reference proteome</keyword>
<evidence type="ECO:0000256" key="1">
    <source>
        <dbReference type="SAM" id="SignalP"/>
    </source>
</evidence>
<keyword evidence="1" id="KW-0732">Signal</keyword>
<gene>
    <name evidence="3" type="ORF">A6F65_01358</name>
</gene>
<dbReference type="PATRIC" id="fig|645517.4.peg.1352"/>
<reference evidence="3 4" key="1">
    <citation type="submission" date="2016-07" db="EMBL/GenBank/DDBJ databases">
        <title>Complete genome sequence of Altererythrobacter namhicola JCM 16345T, containing esterase-encoding genes.</title>
        <authorList>
            <person name="Cheng H."/>
            <person name="Wu Y.-H."/>
            <person name="Jian S.-L."/>
            <person name="Huo Y.-Y."/>
            <person name="Wang C.-S."/>
            <person name="Xu X.-W."/>
        </authorList>
    </citation>
    <scope>NUCLEOTIDE SEQUENCE [LARGE SCALE GENOMIC DNA]</scope>
    <source>
        <strain evidence="3 4">JCM 16345</strain>
    </source>
</reference>
<dbReference type="Gene3D" id="1.25.40.10">
    <property type="entry name" value="Tetratricopeptide repeat domain"/>
    <property type="match status" value="1"/>
</dbReference>
<accession>A0A1C7D864</accession>
<dbReference type="OrthoDB" id="6116449at2"/>
<protein>
    <submittedName>
        <fullName evidence="3">TPR repeat-containing protein</fullName>
    </submittedName>
</protein>
<dbReference type="InterPro" id="IPR011990">
    <property type="entry name" value="TPR-like_helical_dom_sf"/>
</dbReference>
<organism evidence="3 4">
    <name type="scientific">Paraurantiacibacter namhicola</name>
    <dbReference type="NCBI Taxonomy" id="645517"/>
    <lineage>
        <taxon>Bacteria</taxon>
        <taxon>Pseudomonadati</taxon>
        <taxon>Pseudomonadota</taxon>
        <taxon>Alphaproteobacteria</taxon>
        <taxon>Sphingomonadales</taxon>
        <taxon>Erythrobacteraceae</taxon>
        <taxon>Paraurantiacibacter</taxon>
    </lineage>
</organism>
<dbReference type="SUPFAM" id="SSF48452">
    <property type="entry name" value="TPR-like"/>
    <property type="match status" value="1"/>
</dbReference>
<dbReference type="AlphaFoldDB" id="A0A1C7D864"/>
<dbReference type="Proteomes" id="UP000092698">
    <property type="component" value="Chromosome"/>
</dbReference>
<dbReference type="STRING" id="645517.A6F65_01358"/>
<dbReference type="RefSeq" id="WP_157093079.1">
    <property type="nucleotide sequence ID" value="NZ_CP016545.1"/>
</dbReference>
<sequence>MVRKLALRLGMAMLAVSATTAFAQEGQGSDGGQSQVQMSPAELFAFADAARDRGDYATAEQAYRALTGHPEPSLRNEARFRLARMYADQMGRYADAAVLLRAILDEQPEASPVRLELARVLGQLGDFSGARRELRAVQTDTLPPEVQQVVRFYANALDAAKPYGASFEIAFAPSTNINRATGNETLETVIGDFTLSEDAQAKSGVGLSGKAQVYGRLPLGERAQVLARISADADIYRQKDFNDIALTAQVGPELRSGSDRIALAATATYRWFGMEPYSFSYGLTGNFRHPLSPTSQLRVDATALREENERNTLQSGERYVLSIGLDKAFDQKTGGGLRLNGSRFVAGDPGFSLASGGISAFAYRELGRTTAVLNIGYSRLEADRRIFLYPQRRKDDRLTTSLSGTFRQLTFGRFAPLLRVRYDRNWSTVGIYDFSSLSGEVGVTAAF</sequence>
<evidence type="ECO:0000313" key="3">
    <source>
        <dbReference type="EMBL" id="ANU07664.1"/>
    </source>
</evidence>
<name>A0A1C7D864_9SPHN</name>
<proteinExistence type="predicted"/>
<evidence type="ECO:0000313" key="4">
    <source>
        <dbReference type="Proteomes" id="UP000092698"/>
    </source>
</evidence>
<feature type="signal peptide" evidence="1">
    <location>
        <begin position="1"/>
        <end position="23"/>
    </location>
</feature>
<dbReference type="Pfam" id="PF14559">
    <property type="entry name" value="TPR_19"/>
    <property type="match status" value="1"/>
</dbReference>